<dbReference type="RefSeq" id="WP_028378762.1">
    <property type="nucleotide sequence ID" value="NZ_CAAAIQ010000033.1"/>
</dbReference>
<accession>A0A0W1AGA2</accession>
<organism evidence="1 2">
    <name type="scientific">Legionella waltersii</name>
    <dbReference type="NCBI Taxonomy" id="66969"/>
    <lineage>
        <taxon>Bacteria</taxon>
        <taxon>Pseudomonadati</taxon>
        <taxon>Pseudomonadota</taxon>
        <taxon>Gammaproteobacteria</taxon>
        <taxon>Legionellales</taxon>
        <taxon>Legionellaceae</taxon>
        <taxon>Legionella</taxon>
    </lineage>
</organism>
<dbReference type="EMBL" id="LNZB01000031">
    <property type="protein sequence ID" value="KTD80397.1"/>
    <property type="molecule type" value="Genomic_DNA"/>
</dbReference>
<comment type="caution">
    <text evidence="1">The sequence shown here is derived from an EMBL/GenBank/DDBJ whole genome shotgun (WGS) entry which is preliminary data.</text>
</comment>
<evidence type="ECO:0000313" key="2">
    <source>
        <dbReference type="Proteomes" id="UP000054729"/>
    </source>
</evidence>
<protein>
    <submittedName>
        <fullName evidence="1">Substrate of the Dot/Icm secretion system</fullName>
    </submittedName>
</protein>
<dbReference type="AlphaFoldDB" id="A0A0W1AGA2"/>
<evidence type="ECO:0000313" key="1">
    <source>
        <dbReference type="EMBL" id="KTD80397.1"/>
    </source>
</evidence>
<sequence length="449" mass="50976">MFSKGAGNFFGSNMFRQLSSDSRTKASEQWFKKQLEYSGLFKKISQKELEKSLPSVRVYYNNHYLKSPHDALIKIPAINVAGDRAVVFQDGLANEGKPDYFAKIPNGHPYLLSPRERLLAAKKIVYSDSLVFATGGYPNTNPLKQYNKPFFASIFSLAGANFEVPHQHATVFTLDQFNQSLHKSTHFSHLYDGVPTNFSDAKKAIGDYDTHETMSRIRVGLFTLLGRRTDGSYRPTLFKDSSIIFLTSPYFRHQLEDVSMLLSAVNEKGLEAGKPALLKATAVGMGFYAKIDTSYGIQHLLFPYYLRAYKKLLVEQSYPWIAEIEFPIFDEAQQEQFDRVFEDYKGPIKVYRSERDVLKLTEEEIKKYTPCILNPSDAFAYTGNEWGYGSVEAMIGNNTSLRIDQNPHTNPLLLDPNHHVGVKIKADYSTEFSRGSDLEESSGLKILHR</sequence>
<dbReference type="PATRIC" id="fig|66969.6.peg.1199"/>
<dbReference type="Proteomes" id="UP000054729">
    <property type="component" value="Unassembled WGS sequence"/>
</dbReference>
<proteinExistence type="predicted"/>
<keyword evidence="2" id="KW-1185">Reference proteome</keyword>
<gene>
    <name evidence="1" type="ORF">Lwal_1094</name>
</gene>
<reference evidence="1 2" key="1">
    <citation type="submission" date="2015-11" db="EMBL/GenBank/DDBJ databases">
        <title>Genomic analysis of 38 Legionella species identifies large and diverse effector repertoires.</title>
        <authorList>
            <person name="Burstein D."/>
            <person name="Amaro F."/>
            <person name="Zusman T."/>
            <person name="Lifshitz Z."/>
            <person name="Cohen O."/>
            <person name="Gilbert J.A."/>
            <person name="Pupko T."/>
            <person name="Shuman H.A."/>
            <person name="Segal G."/>
        </authorList>
    </citation>
    <scope>NUCLEOTIDE SEQUENCE [LARGE SCALE GENOMIC DNA]</scope>
    <source>
        <strain evidence="1 2">ATCC 51914</strain>
    </source>
</reference>
<name>A0A0W1AGA2_9GAMM</name>